<dbReference type="AlphaFoldDB" id="A0AAJ1X078"/>
<evidence type="ECO:0000313" key="5">
    <source>
        <dbReference type="Proteomes" id="UP001239215"/>
    </source>
</evidence>
<dbReference type="RefSeq" id="WP_307198300.1">
    <property type="nucleotide sequence ID" value="NZ_JAUTAN010000001.1"/>
</dbReference>
<dbReference type="InterPro" id="IPR011251">
    <property type="entry name" value="Luciferase-like_dom"/>
</dbReference>
<dbReference type="PANTHER" id="PTHR30137">
    <property type="entry name" value="LUCIFERASE-LIKE MONOOXYGENASE"/>
    <property type="match status" value="1"/>
</dbReference>
<dbReference type="NCBIfam" id="TIGR04020">
    <property type="entry name" value="seco_metab_LLM"/>
    <property type="match status" value="1"/>
</dbReference>
<feature type="domain" description="Luciferase-like" evidence="3">
    <location>
        <begin position="50"/>
        <end position="357"/>
    </location>
</feature>
<comment type="caution">
    <text evidence="4">The sequence shown here is derived from an EMBL/GenBank/DDBJ whole genome shotgun (WGS) entry which is preliminary data.</text>
</comment>
<dbReference type="InterPro" id="IPR024011">
    <property type="entry name" value="Biosynth_lucif-like_mOase_dom"/>
</dbReference>
<dbReference type="Gene3D" id="3.20.20.30">
    <property type="entry name" value="Luciferase-like domain"/>
    <property type="match status" value="1"/>
</dbReference>
<evidence type="ECO:0000313" key="4">
    <source>
        <dbReference type="EMBL" id="MDQ1102844.1"/>
    </source>
</evidence>
<protein>
    <submittedName>
        <fullName evidence="4">Natural product biosynthesis luciferase-like monooxygenase protein</fullName>
    </submittedName>
</protein>
<dbReference type="PANTHER" id="PTHR30137:SF8">
    <property type="entry name" value="BLR5498 PROTEIN"/>
    <property type="match status" value="1"/>
</dbReference>
<dbReference type="GO" id="GO:0004497">
    <property type="term" value="F:monooxygenase activity"/>
    <property type="evidence" value="ECO:0007669"/>
    <property type="project" value="UniProtKB-KW"/>
</dbReference>
<dbReference type="SUPFAM" id="SSF51679">
    <property type="entry name" value="Bacterial luciferase-like"/>
    <property type="match status" value="1"/>
</dbReference>
<dbReference type="InterPro" id="IPR050766">
    <property type="entry name" value="Bact_Lucif_Oxidored"/>
</dbReference>
<dbReference type="Proteomes" id="UP001239215">
    <property type="component" value="Unassembled WGS sequence"/>
</dbReference>
<proteinExistence type="predicted"/>
<gene>
    <name evidence="4" type="ORF">QE405_000128</name>
</gene>
<organism evidence="4 5">
    <name type="scientific">Nocardioides zeae</name>
    <dbReference type="NCBI Taxonomy" id="1457234"/>
    <lineage>
        <taxon>Bacteria</taxon>
        <taxon>Bacillati</taxon>
        <taxon>Actinomycetota</taxon>
        <taxon>Actinomycetes</taxon>
        <taxon>Propionibacteriales</taxon>
        <taxon>Nocardioidaceae</taxon>
        <taxon>Nocardioides</taxon>
    </lineage>
</organism>
<keyword evidence="2 4" id="KW-0503">Monooxygenase</keyword>
<dbReference type="Pfam" id="PF00296">
    <property type="entry name" value="Bac_luciferase"/>
    <property type="match status" value="1"/>
</dbReference>
<dbReference type="GO" id="GO:0016705">
    <property type="term" value="F:oxidoreductase activity, acting on paired donors, with incorporation or reduction of molecular oxygen"/>
    <property type="evidence" value="ECO:0007669"/>
    <property type="project" value="InterPro"/>
</dbReference>
<sequence>MDQLSDRVAALDSSERQRLLERVRARRAERPRGAEGRGRLRFSLFFFGTGEGREIEDHYRLVFDCARFADENGFEAVWVPERHFDVFGAPYPSPAVLVAALAAATRRLQVRAGSVVVPLHDPVRVAEDWAVVDGISGGRAGLALASGWHANDFVLAPDRFEGRKQALVDDLATIRTLWRGGDITRTDGAGNEVSLRTYPLPRRGELPMWITSSSSEQTWRTGADLGLNVLTGLVEQSVEDVRDRVEMYRESLAAAGREPQAHTVTAMVHTFIGSDLESVREEVRAPLTAYLRAHIGLYEKLVRSADLNLDADKVTDADKDALADIAFTRYFATHGLFGAPEDALEMVHRLVDAGVDEVGCLVDFGLPPSRVLEHLKHLAALKDMADREVPSRTAGPDSGKGAR</sequence>
<name>A0AAJ1X078_9ACTN</name>
<reference evidence="4" key="1">
    <citation type="submission" date="2023-07" db="EMBL/GenBank/DDBJ databases">
        <title>Functional and genomic diversity of the sorghum phyllosphere microbiome.</title>
        <authorList>
            <person name="Shade A."/>
        </authorList>
    </citation>
    <scope>NUCLEOTIDE SEQUENCE</scope>
    <source>
        <strain evidence="4">SORGH_AS_1067</strain>
    </source>
</reference>
<dbReference type="GO" id="GO:0005829">
    <property type="term" value="C:cytosol"/>
    <property type="evidence" value="ECO:0007669"/>
    <property type="project" value="TreeGrafter"/>
</dbReference>
<evidence type="ECO:0000256" key="2">
    <source>
        <dbReference type="ARBA" id="ARBA00023033"/>
    </source>
</evidence>
<evidence type="ECO:0000259" key="3">
    <source>
        <dbReference type="Pfam" id="PF00296"/>
    </source>
</evidence>
<dbReference type="EMBL" id="JAUTAN010000001">
    <property type="protein sequence ID" value="MDQ1102844.1"/>
    <property type="molecule type" value="Genomic_DNA"/>
</dbReference>
<keyword evidence="1" id="KW-0560">Oxidoreductase</keyword>
<accession>A0AAJ1X078</accession>
<dbReference type="InterPro" id="IPR036661">
    <property type="entry name" value="Luciferase-like_sf"/>
</dbReference>
<evidence type="ECO:0000256" key="1">
    <source>
        <dbReference type="ARBA" id="ARBA00023002"/>
    </source>
</evidence>